<keyword evidence="3" id="KW-1185">Reference proteome</keyword>
<dbReference type="PANTHER" id="PTHR42763:SF2">
    <property type="entry name" value="ADP-GLUCOSE PHOSPHORYLASE"/>
    <property type="match status" value="1"/>
</dbReference>
<dbReference type="PANTHER" id="PTHR42763">
    <property type="entry name" value="ADP-GLUCOSE PHOSPHORYLASE"/>
    <property type="match status" value="1"/>
</dbReference>
<name>A0ABW1X0L7_9ACTN</name>
<dbReference type="SUPFAM" id="SSF54197">
    <property type="entry name" value="HIT-like"/>
    <property type="match status" value="1"/>
</dbReference>
<gene>
    <name evidence="2" type="ORF">ACFP57_07195</name>
</gene>
<dbReference type="InterPro" id="IPR036265">
    <property type="entry name" value="HIT-like_sf"/>
</dbReference>
<comment type="caution">
    <text evidence="2">The sequence shown here is derived from an EMBL/GenBank/DDBJ whole genome shotgun (WGS) entry which is preliminary data.</text>
</comment>
<dbReference type="Gene3D" id="3.30.428.10">
    <property type="entry name" value="HIT-like"/>
    <property type="match status" value="2"/>
</dbReference>
<reference evidence="3" key="1">
    <citation type="journal article" date="2019" name="Int. J. Syst. Evol. Microbiol.">
        <title>The Global Catalogue of Microorganisms (GCM) 10K type strain sequencing project: providing services to taxonomists for standard genome sequencing and annotation.</title>
        <authorList>
            <consortium name="The Broad Institute Genomics Platform"/>
            <consortium name="The Broad Institute Genome Sequencing Center for Infectious Disease"/>
            <person name="Wu L."/>
            <person name="Ma J."/>
        </authorList>
    </citation>
    <scope>NUCLEOTIDE SEQUENCE [LARGE SCALE GENOMIC DNA]</scope>
    <source>
        <strain evidence="3">CGMCC 1.15277</strain>
    </source>
</reference>
<evidence type="ECO:0000313" key="2">
    <source>
        <dbReference type="EMBL" id="MFC6396772.1"/>
    </source>
</evidence>
<feature type="domain" description="DUF4921" evidence="1">
    <location>
        <begin position="13"/>
        <end position="430"/>
    </location>
</feature>
<dbReference type="Pfam" id="PF16268">
    <property type="entry name" value="DUF4921"/>
    <property type="match status" value="1"/>
</dbReference>
<dbReference type="InterPro" id="IPR032576">
    <property type="entry name" value="DUF4921"/>
</dbReference>
<sequence length="439" mass="48876">MAGVRPDEALVALPDGTTKQRNPFTGTQVWTVPGRGNRPLASPTIDARPLLAGEERRFCAFCSERYLDTPPEKSRVVNASGTMMEVKGLMARELQETVAEFRRIPNLFEILPLPYWTQNHGFQPPAEDEQRARDYVSDEAGERHLTALVEARAKAAGIEKENGLEEIVKISLGWFSSGHELVVPRRHFVEEAVSTDQLASSGTLAVEEHRQYLRMTLDAMAHLYRANSHVRYVATFQNWLKPAGASFDHLHKQVVAIDEHGQDVEAIAAALARDANACNVLGLDIALEHGLVLAENDHAVAWVGFGHRYPTVEVWSRSSRRPWEQSDEQVAAMSDLVHAMHAASGPEIPCNEEWTHRPPDVAELVPWRVEVVWRISTLAGFEGSTGIYLNTISPWSLRDRLLPKLRTLRQQRAIADVRLGDECGIQRGALPTSCSMASP</sequence>
<proteinExistence type="predicted"/>
<dbReference type="RefSeq" id="WP_343884230.1">
    <property type="nucleotide sequence ID" value="NZ_BAAAKI010000001.1"/>
</dbReference>
<evidence type="ECO:0000313" key="3">
    <source>
        <dbReference type="Proteomes" id="UP001596266"/>
    </source>
</evidence>
<evidence type="ECO:0000259" key="1">
    <source>
        <dbReference type="Pfam" id="PF16268"/>
    </source>
</evidence>
<dbReference type="Proteomes" id="UP001596266">
    <property type="component" value="Unassembled WGS sequence"/>
</dbReference>
<protein>
    <submittedName>
        <fullName evidence="2">DUF4921 family protein</fullName>
    </submittedName>
</protein>
<dbReference type="EMBL" id="JBHSUA010000015">
    <property type="protein sequence ID" value="MFC6396772.1"/>
    <property type="molecule type" value="Genomic_DNA"/>
</dbReference>
<dbReference type="InterPro" id="IPR053177">
    <property type="entry name" value="ADP-glucose_phosphorylase"/>
</dbReference>
<accession>A0ABW1X0L7</accession>
<organism evidence="2 3">
    <name type="scientific">Luteococcus sanguinis</name>
    <dbReference type="NCBI Taxonomy" id="174038"/>
    <lineage>
        <taxon>Bacteria</taxon>
        <taxon>Bacillati</taxon>
        <taxon>Actinomycetota</taxon>
        <taxon>Actinomycetes</taxon>
        <taxon>Propionibacteriales</taxon>
        <taxon>Propionibacteriaceae</taxon>
        <taxon>Luteococcus</taxon>
    </lineage>
</organism>